<evidence type="ECO:0000313" key="1">
    <source>
        <dbReference type="EMBL" id="CAN0093410.1"/>
    </source>
</evidence>
<name>A0AC59YZ44_RANTA</name>
<reference evidence="1" key="2">
    <citation type="submission" date="2025-03" db="EMBL/GenBank/DDBJ databases">
        <authorList>
            <consortium name="ELIXIR-Norway"/>
            <consortium name="Elixir Norway"/>
        </authorList>
    </citation>
    <scope>NUCLEOTIDE SEQUENCE</scope>
</reference>
<dbReference type="Proteomes" id="UP001162501">
    <property type="component" value="Chromosome 21"/>
</dbReference>
<reference evidence="1" key="1">
    <citation type="submission" date="2023-05" db="EMBL/GenBank/DDBJ databases">
        <authorList>
            <consortium name="ELIXIR-Norway"/>
        </authorList>
    </citation>
    <scope>NUCLEOTIDE SEQUENCE</scope>
</reference>
<sequence>MKRLLFREASSAIAEPMFSERDPRGSGDGSELWVGPIPILGLTQRVMWPLPWAPRLYVSMGTGALSAPRAEGPSDEHRTRQPTISTTNTVAPGHGSRLL</sequence>
<protein>
    <submittedName>
        <fullName evidence="1">Uncharacterized protein</fullName>
    </submittedName>
</protein>
<proteinExistence type="predicted"/>
<accession>A0AC59YZ44</accession>
<organism evidence="1 2">
    <name type="scientific">Rangifer tarandus platyrhynchus</name>
    <name type="common">Svalbard reindeer</name>
    <dbReference type="NCBI Taxonomy" id="3082113"/>
    <lineage>
        <taxon>Eukaryota</taxon>
        <taxon>Metazoa</taxon>
        <taxon>Chordata</taxon>
        <taxon>Craniata</taxon>
        <taxon>Vertebrata</taxon>
        <taxon>Euteleostomi</taxon>
        <taxon>Mammalia</taxon>
        <taxon>Eutheria</taxon>
        <taxon>Laurasiatheria</taxon>
        <taxon>Artiodactyla</taxon>
        <taxon>Ruminantia</taxon>
        <taxon>Pecora</taxon>
        <taxon>Cervidae</taxon>
        <taxon>Odocoileinae</taxon>
        <taxon>Rangifer</taxon>
    </lineage>
</organism>
<gene>
    <name evidence="1" type="ORF">MRATA1EN22A_LOCUS11932</name>
</gene>
<dbReference type="EMBL" id="OX596105">
    <property type="protein sequence ID" value="CAN0093410.1"/>
    <property type="molecule type" value="Genomic_DNA"/>
</dbReference>
<evidence type="ECO:0000313" key="2">
    <source>
        <dbReference type="Proteomes" id="UP001162501"/>
    </source>
</evidence>